<evidence type="ECO:0000256" key="1">
    <source>
        <dbReference type="SAM" id="Phobius"/>
    </source>
</evidence>
<feature type="transmembrane region" description="Helical" evidence="1">
    <location>
        <begin position="283"/>
        <end position="304"/>
    </location>
</feature>
<protein>
    <submittedName>
        <fullName evidence="2">Uncharacterized protein</fullName>
    </submittedName>
</protein>
<dbReference type="AlphaFoldDB" id="A0A9K3GKG0"/>
<keyword evidence="3" id="KW-1185">Reference proteome</keyword>
<proteinExistence type="predicted"/>
<feature type="transmembrane region" description="Helical" evidence="1">
    <location>
        <begin position="246"/>
        <end position="271"/>
    </location>
</feature>
<dbReference type="InterPro" id="IPR015915">
    <property type="entry name" value="Kelch-typ_b-propeller"/>
</dbReference>
<sequence length="415" mass="47782">VLVSESFSVDDDRIEEVYIRTLTPEEHPSGAYSSHTERARERILSGAYTSTLSAPSENAQFHTPPGVSHGDPCISTQTLKANFAKDRHFKAVVGGKVYFFLAMPFTVLILNLDTQEWEKRRNRHPLFTLGSRIHFVWVLDGLIYIVLEHDTPRQHPEMEEGDTFQWSTWVYDPEADIGEEAEAQRKREAADSRGYPSIPGLLTEIDYGGWTPWEEYGRRHRAMRVNWPYDSLEFGRERERRKDREYFPHPVVVGSRAYFYTGTGMISFGLSDMPDYQDPTYRFYGYHACTLHAVGHYVLMMPAYMTKQTRRGRYLSMGQALAYDTISAEYVVWGEGQKYGLDFFMPFGFAVLGSTDYIGSSLLFEPEMQLVLPNKRSKSEVKLEVDPSLVYAHGGTRLVAPPTEFHYLRLHPDYQ</sequence>
<accession>A0A9K3GKG0</accession>
<dbReference type="SUPFAM" id="SSF117281">
    <property type="entry name" value="Kelch motif"/>
    <property type="match status" value="1"/>
</dbReference>
<reference evidence="2 3" key="1">
    <citation type="journal article" date="2018" name="PLoS ONE">
        <title>The draft genome of Kipferlia bialata reveals reductive genome evolution in fornicate parasites.</title>
        <authorList>
            <person name="Tanifuji G."/>
            <person name="Takabayashi S."/>
            <person name="Kume K."/>
            <person name="Takagi M."/>
            <person name="Nakayama T."/>
            <person name="Kamikawa R."/>
            <person name="Inagaki Y."/>
            <person name="Hashimoto T."/>
        </authorList>
    </citation>
    <scope>NUCLEOTIDE SEQUENCE [LARGE SCALE GENOMIC DNA]</scope>
    <source>
        <strain evidence="2">NY0173</strain>
    </source>
</reference>
<gene>
    <name evidence="2" type="ORF">KIPB_007974</name>
</gene>
<dbReference type="EMBL" id="BDIP01002361">
    <property type="protein sequence ID" value="GIQ86172.1"/>
    <property type="molecule type" value="Genomic_DNA"/>
</dbReference>
<keyword evidence="1" id="KW-0812">Transmembrane</keyword>
<keyword evidence="1" id="KW-1133">Transmembrane helix</keyword>
<organism evidence="2 3">
    <name type="scientific">Kipferlia bialata</name>
    <dbReference type="NCBI Taxonomy" id="797122"/>
    <lineage>
        <taxon>Eukaryota</taxon>
        <taxon>Metamonada</taxon>
        <taxon>Carpediemonas-like organisms</taxon>
        <taxon>Kipferlia</taxon>
    </lineage>
</organism>
<feature type="transmembrane region" description="Helical" evidence="1">
    <location>
        <begin position="89"/>
        <end position="109"/>
    </location>
</feature>
<feature type="non-terminal residue" evidence="2">
    <location>
        <position position="1"/>
    </location>
</feature>
<dbReference type="Proteomes" id="UP000265618">
    <property type="component" value="Unassembled WGS sequence"/>
</dbReference>
<evidence type="ECO:0000313" key="3">
    <source>
        <dbReference type="Proteomes" id="UP000265618"/>
    </source>
</evidence>
<name>A0A9K3GKG0_9EUKA</name>
<comment type="caution">
    <text evidence="2">The sequence shown here is derived from an EMBL/GenBank/DDBJ whole genome shotgun (WGS) entry which is preliminary data.</text>
</comment>
<keyword evidence="1" id="KW-0472">Membrane</keyword>
<evidence type="ECO:0000313" key="2">
    <source>
        <dbReference type="EMBL" id="GIQ86172.1"/>
    </source>
</evidence>